<keyword evidence="1" id="KW-0732">Signal</keyword>
<dbReference type="Gene3D" id="2.60.40.10">
    <property type="entry name" value="Immunoglobulins"/>
    <property type="match status" value="1"/>
</dbReference>
<evidence type="ECO:0000259" key="2">
    <source>
        <dbReference type="Pfam" id="PF01833"/>
    </source>
</evidence>
<dbReference type="SUPFAM" id="SSF81296">
    <property type="entry name" value="E set domains"/>
    <property type="match status" value="1"/>
</dbReference>
<dbReference type="RefSeq" id="WP_203845231.1">
    <property type="nucleotide sequence ID" value="NZ_BAAAVW010000004.1"/>
</dbReference>
<accession>A0A919PFS0</accession>
<dbReference type="GO" id="GO:0005975">
    <property type="term" value="P:carbohydrate metabolic process"/>
    <property type="evidence" value="ECO:0007669"/>
    <property type="project" value="UniProtKB-ARBA"/>
</dbReference>
<keyword evidence="4" id="KW-1185">Reference proteome</keyword>
<gene>
    <name evidence="3" type="ORF">Dsi01nite_013980</name>
</gene>
<proteinExistence type="predicted"/>
<evidence type="ECO:0000313" key="3">
    <source>
        <dbReference type="EMBL" id="GIG43357.1"/>
    </source>
</evidence>
<feature type="chain" id="PRO_5038080115" description="IPT/TIG domain-containing protein" evidence="1">
    <location>
        <begin position="37"/>
        <end position="398"/>
    </location>
</feature>
<protein>
    <recommendedName>
        <fullName evidence="2">IPT/TIG domain-containing protein</fullName>
    </recommendedName>
</protein>
<feature type="domain" description="IPT/TIG" evidence="2">
    <location>
        <begin position="282"/>
        <end position="394"/>
    </location>
</feature>
<dbReference type="CDD" id="cd00102">
    <property type="entry name" value="IPT"/>
    <property type="match status" value="1"/>
</dbReference>
<dbReference type="InterPro" id="IPR013783">
    <property type="entry name" value="Ig-like_fold"/>
</dbReference>
<dbReference type="InterPro" id="IPR014756">
    <property type="entry name" value="Ig_E-set"/>
</dbReference>
<sequence>MSHVHSWRHSRLARAVSIGAAAATLLVVVQPLPAHAATLTGTLALTSPANGKLAALTKNQVVTLTVSGAGATALSEDNVVAVKLGADPNCDDLTNYVVTSATTITVKTPSTGCIASSAAEEVAILFNDIASPDTIAKASAITFVSPPKLGLLATKPVINDNSSAISDVTKQAQRFLTSGAQVVRVKAAADFAFDPRTTAGLKANLGGKDGTDVKVYDATTGLTQRTAATATDQTVTADVGNYLTFKTATGMDATNDTIVITQNGVSKSFLKADTGADVVLGPSITSLNVTSGKATGGTVVAITGANFNKTLSAYANDGSNTVKVMFCGIEADNYGVTSPATPAVNSTGTIITVITPNVTADALGVGATNYAGVCPVSIQEGSWVSPLNGATSFSFLNE</sequence>
<dbReference type="AlphaFoldDB" id="A0A919PFS0"/>
<reference evidence="3" key="1">
    <citation type="submission" date="2021-01" db="EMBL/GenBank/DDBJ databases">
        <title>Whole genome shotgun sequence of Dactylosporangium siamense NBRC 106093.</title>
        <authorList>
            <person name="Komaki H."/>
            <person name="Tamura T."/>
        </authorList>
    </citation>
    <scope>NUCLEOTIDE SEQUENCE</scope>
    <source>
        <strain evidence="3">NBRC 106093</strain>
    </source>
</reference>
<organism evidence="3 4">
    <name type="scientific">Dactylosporangium siamense</name>
    <dbReference type="NCBI Taxonomy" id="685454"/>
    <lineage>
        <taxon>Bacteria</taxon>
        <taxon>Bacillati</taxon>
        <taxon>Actinomycetota</taxon>
        <taxon>Actinomycetes</taxon>
        <taxon>Micromonosporales</taxon>
        <taxon>Micromonosporaceae</taxon>
        <taxon>Dactylosporangium</taxon>
    </lineage>
</organism>
<dbReference type="InterPro" id="IPR002909">
    <property type="entry name" value="IPT_dom"/>
</dbReference>
<feature type="signal peptide" evidence="1">
    <location>
        <begin position="1"/>
        <end position="36"/>
    </location>
</feature>
<comment type="caution">
    <text evidence="3">The sequence shown here is derived from an EMBL/GenBank/DDBJ whole genome shotgun (WGS) entry which is preliminary data.</text>
</comment>
<dbReference type="Pfam" id="PF01833">
    <property type="entry name" value="TIG"/>
    <property type="match status" value="1"/>
</dbReference>
<dbReference type="Proteomes" id="UP000660611">
    <property type="component" value="Unassembled WGS sequence"/>
</dbReference>
<evidence type="ECO:0000256" key="1">
    <source>
        <dbReference type="SAM" id="SignalP"/>
    </source>
</evidence>
<dbReference type="EMBL" id="BONQ01000024">
    <property type="protein sequence ID" value="GIG43357.1"/>
    <property type="molecule type" value="Genomic_DNA"/>
</dbReference>
<name>A0A919PFS0_9ACTN</name>
<evidence type="ECO:0000313" key="4">
    <source>
        <dbReference type="Proteomes" id="UP000660611"/>
    </source>
</evidence>